<keyword evidence="4" id="KW-1185">Reference proteome</keyword>
<reference evidence="3 4" key="1">
    <citation type="journal article" date="2019" name="ACS Chem. Biol.">
        <title>Identification and Mobilization of a Cryptic Antibiotic Biosynthesis Gene Locus from a Human-Pathogenic Nocardia Isolate.</title>
        <authorList>
            <person name="Herisse M."/>
            <person name="Ishida K."/>
            <person name="Porter J.L."/>
            <person name="Howden B."/>
            <person name="Hertweck C."/>
            <person name="Stinear T.P."/>
            <person name="Pidot S.J."/>
        </authorList>
    </citation>
    <scope>NUCLEOTIDE SEQUENCE [LARGE SCALE GENOMIC DNA]</scope>
    <source>
        <strain evidence="3 4">AUSMDU00012717</strain>
    </source>
</reference>
<keyword evidence="2" id="KW-0378">Hydrolase</keyword>
<comment type="similarity">
    <text evidence="1">Belongs to the 4-hydroxybenzoyl-CoA thioesterase family.</text>
</comment>
<dbReference type="PANTHER" id="PTHR31793:SF27">
    <property type="entry name" value="NOVEL THIOESTERASE SUPERFAMILY DOMAIN AND SAPOSIN A-TYPE DOMAIN CONTAINING PROTEIN (0610012H03RIK)"/>
    <property type="match status" value="1"/>
</dbReference>
<sequence length="162" mass="18916">MPRWVESAPKVMRWGYVETSTTVRWSECDGQQHAYYGNYMAWCDLGREAFALAVGVDFWNYLITTTEFHIRYHASARYLDEIVIRTWATTPTARLDCHYEIYRRKGGQLLAEARSGHALVDRERGLRMRAPDDFHEKFERFLRGQRLGNGAPNRPMAVTPAR</sequence>
<name>A0A6G9YED0_9NOCA</name>
<dbReference type="RefSeq" id="WP_167474381.1">
    <property type="nucleotide sequence ID" value="NZ_CP046172.1"/>
</dbReference>
<dbReference type="AlphaFoldDB" id="A0A6G9YED0"/>
<dbReference type="InterPro" id="IPR029069">
    <property type="entry name" value="HotDog_dom_sf"/>
</dbReference>
<organism evidence="3 4">
    <name type="scientific">Nocardia arthritidis</name>
    <dbReference type="NCBI Taxonomy" id="228602"/>
    <lineage>
        <taxon>Bacteria</taxon>
        <taxon>Bacillati</taxon>
        <taxon>Actinomycetota</taxon>
        <taxon>Actinomycetes</taxon>
        <taxon>Mycobacteriales</taxon>
        <taxon>Nocardiaceae</taxon>
        <taxon>Nocardia</taxon>
    </lineage>
</organism>
<accession>A0A6G9YED0</accession>
<dbReference type="Pfam" id="PF13279">
    <property type="entry name" value="4HBT_2"/>
    <property type="match status" value="1"/>
</dbReference>
<evidence type="ECO:0000313" key="3">
    <source>
        <dbReference type="EMBL" id="QIS11589.1"/>
    </source>
</evidence>
<dbReference type="InterPro" id="IPR050563">
    <property type="entry name" value="4-hydroxybenzoyl-CoA_TE"/>
</dbReference>
<dbReference type="Gene3D" id="3.10.129.10">
    <property type="entry name" value="Hotdog Thioesterase"/>
    <property type="match status" value="1"/>
</dbReference>
<gene>
    <name evidence="3" type="ORF">F5544_18590</name>
</gene>
<dbReference type="SUPFAM" id="SSF54637">
    <property type="entry name" value="Thioesterase/thiol ester dehydrase-isomerase"/>
    <property type="match status" value="1"/>
</dbReference>
<dbReference type="PANTHER" id="PTHR31793">
    <property type="entry name" value="4-HYDROXYBENZOYL-COA THIOESTERASE FAMILY MEMBER"/>
    <property type="match status" value="1"/>
</dbReference>
<protein>
    <submittedName>
        <fullName evidence="3">Uncharacterized protein</fullName>
    </submittedName>
</protein>
<dbReference type="KEGG" id="nah:F5544_18590"/>
<evidence type="ECO:0000256" key="2">
    <source>
        <dbReference type="ARBA" id="ARBA00022801"/>
    </source>
</evidence>
<dbReference type="EMBL" id="CP046172">
    <property type="protein sequence ID" value="QIS11589.1"/>
    <property type="molecule type" value="Genomic_DNA"/>
</dbReference>
<evidence type="ECO:0000256" key="1">
    <source>
        <dbReference type="ARBA" id="ARBA00005953"/>
    </source>
</evidence>
<proteinExistence type="inferred from homology"/>
<dbReference type="CDD" id="cd00586">
    <property type="entry name" value="4HBT"/>
    <property type="match status" value="1"/>
</dbReference>
<dbReference type="Proteomes" id="UP000503540">
    <property type="component" value="Chromosome"/>
</dbReference>
<evidence type="ECO:0000313" key="4">
    <source>
        <dbReference type="Proteomes" id="UP000503540"/>
    </source>
</evidence>
<dbReference type="GO" id="GO:0047617">
    <property type="term" value="F:fatty acyl-CoA hydrolase activity"/>
    <property type="evidence" value="ECO:0007669"/>
    <property type="project" value="TreeGrafter"/>
</dbReference>